<keyword evidence="6" id="KW-0547">Nucleotide-binding</keyword>
<dbReference type="RefSeq" id="WP_161858087.1">
    <property type="nucleotide sequence ID" value="NZ_CP047491.1"/>
</dbReference>
<evidence type="ECO:0000256" key="1">
    <source>
        <dbReference type="ARBA" id="ARBA00005614"/>
    </source>
</evidence>
<evidence type="ECO:0000259" key="9">
    <source>
        <dbReference type="PROSITE" id="PS50975"/>
    </source>
</evidence>
<proteinExistence type="inferred from homology"/>
<evidence type="ECO:0000256" key="8">
    <source>
        <dbReference type="RuleBase" id="RU004168"/>
    </source>
</evidence>
<dbReference type="Pfam" id="PF07478">
    <property type="entry name" value="Dala_Dala_lig_C"/>
    <property type="match status" value="1"/>
</dbReference>
<evidence type="ECO:0000256" key="4">
    <source>
        <dbReference type="ARBA" id="ARBA00022598"/>
    </source>
</evidence>
<dbReference type="InterPro" id="IPR020456">
    <property type="entry name" value="Acylphosphatase"/>
</dbReference>
<keyword evidence="13" id="KW-1185">Reference proteome</keyword>
<feature type="domain" description="ATP-grasp" evidence="9">
    <location>
        <begin position="88"/>
        <end position="338"/>
    </location>
</feature>
<dbReference type="GO" id="GO:0008716">
    <property type="term" value="F:D-alanine-D-alanine ligase activity"/>
    <property type="evidence" value="ECO:0007669"/>
    <property type="project" value="InterPro"/>
</dbReference>
<dbReference type="OrthoDB" id="9803907at2"/>
<name>A0A6P1TBX9_9GAMM</name>
<dbReference type="GO" id="GO:0003998">
    <property type="term" value="F:acylphosphatase activity"/>
    <property type="evidence" value="ECO:0007669"/>
    <property type="project" value="UniProtKB-EC"/>
</dbReference>
<dbReference type="InterPro" id="IPR001792">
    <property type="entry name" value="Acylphosphatase-like_dom"/>
</dbReference>
<evidence type="ECO:0000256" key="7">
    <source>
        <dbReference type="PROSITE-ProRule" id="PRU00520"/>
    </source>
</evidence>
<feature type="active site" evidence="7">
    <location>
        <position position="603"/>
    </location>
</feature>
<evidence type="ECO:0000259" key="10">
    <source>
        <dbReference type="PROSITE" id="PS51160"/>
    </source>
</evidence>
<comment type="similarity">
    <text evidence="1 8">Belongs to the acylphosphatase family.</text>
</comment>
<keyword evidence="4 11" id="KW-0436">Ligase</keyword>
<dbReference type="EMBL" id="JACHHR010000001">
    <property type="protein sequence ID" value="MBB5210801.1"/>
    <property type="molecule type" value="Genomic_DNA"/>
</dbReference>
<dbReference type="SUPFAM" id="SSF54975">
    <property type="entry name" value="Acylphosphatase/BLUF domain-like"/>
    <property type="match status" value="1"/>
</dbReference>
<dbReference type="PROSITE" id="PS00151">
    <property type="entry name" value="ACYLPHOSPHATASE_2"/>
    <property type="match status" value="1"/>
</dbReference>
<evidence type="ECO:0000313" key="14">
    <source>
        <dbReference type="Proteomes" id="UP000563601"/>
    </source>
</evidence>
<dbReference type="InterPro" id="IPR017968">
    <property type="entry name" value="Acylphosphatase_CS"/>
</dbReference>
<reference evidence="11 14" key="2">
    <citation type="submission" date="2020-08" db="EMBL/GenBank/DDBJ databases">
        <title>Genomic Encyclopedia of Type Strains, Phase IV (KMG-IV): sequencing the most valuable type-strain genomes for metagenomic binning, comparative biology and taxonomic classification.</title>
        <authorList>
            <person name="Goeker M."/>
        </authorList>
    </citation>
    <scope>NUCLEOTIDE SEQUENCE [LARGE SCALE GENOMIC DNA]</scope>
    <source>
        <strain evidence="11 14">DSM 11525</strain>
    </source>
</reference>
<sequence length="656" mass="72046">MPEKLPVDRVIRESEENDYSDSKFLNSRDDIGTQLLCDAAARQGLEVHYHRRLIFEVFNDKQRVVFRQNSPGNSAVYTYCARQKQIAKNILARGGVPVPTGGMFERYGSALRYFKEADTAVTVKPNDGSSGSGVSSSVTNETEFEKAWEFARKYSRNIIVEQNIYGEDIRVIVIGGKAEAAYVRIPAHVVGDGKSSIRELVEYKNSLRMKNPSLRLDLIRRFDLLERNQTSLDLVPAVGEKVQLTTVANASAGGETVQIFDYLSQDILAVAEKAALCFPGLVQVGVDLIYTGTSNLDTETIAPAYVIEVNSNPGICDAVFPCYGRAIDIPEKLLSHVFASGTVNQQVQSPLAIDLASPYRYQEFDRAFRRGIHRQVDLIVQAAYARNLELESFSDTVFTLRSARSRCMFHGGIPEGVRMVSRKITRNRSWMADILPRSDGFDPKTTPSLRKFRLLVVGRKLVSALHIQPGEPGKGAVRAEVSDLVSPSVLPILERTLSAIFDPPLAGIEILAEDISADMQSQNWSVQDAVCNPFLGWHQFPERGVGRDVSSALIQELFPDVTDSEVPVEGVRLVIKGNVQGVGFRGWLKLMAIRHSVSGWVKNLPDGSVEAVLEGSPAGISALEKLCHKGPDAATVESVAREAGSCTGRLAFTAMA</sequence>
<evidence type="ECO:0000313" key="12">
    <source>
        <dbReference type="EMBL" id="QHQ38759.1"/>
    </source>
</evidence>
<evidence type="ECO:0000313" key="11">
    <source>
        <dbReference type="EMBL" id="MBB5210801.1"/>
    </source>
</evidence>
<dbReference type="SUPFAM" id="SSF56059">
    <property type="entry name" value="Glutathione synthetase ATP-binding domain-like"/>
    <property type="match status" value="1"/>
</dbReference>
<feature type="active site" evidence="7">
    <location>
        <position position="585"/>
    </location>
</feature>
<dbReference type="Gene3D" id="3.30.1490.20">
    <property type="entry name" value="ATP-grasp fold, A domain"/>
    <property type="match status" value="1"/>
</dbReference>
<dbReference type="InterPro" id="IPR036046">
    <property type="entry name" value="Acylphosphatase-like_dom_sf"/>
</dbReference>
<dbReference type="GO" id="GO:0046872">
    <property type="term" value="F:metal ion binding"/>
    <property type="evidence" value="ECO:0007669"/>
    <property type="project" value="InterPro"/>
</dbReference>
<evidence type="ECO:0000256" key="6">
    <source>
        <dbReference type="PROSITE-ProRule" id="PRU00409"/>
    </source>
</evidence>
<dbReference type="InterPro" id="IPR011095">
    <property type="entry name" value="Dala_Dala_lig_C"/>
</dbReference>
<keyword evidence="6" id="KW-0067">ATP-binding</keyword>
<dbReference type="Pfam" id="PF00708">
    <property type="entry name" value="Acylphosphatase"/>
    <property type="match status" value="1"/>
</dbReference>
<accession>A0A6P1TBX9</accession>
<protein>
    <recommendedName>
        <fullName evidence="3 7">acylphosphatase</fullName>
        <ecNumber evidence="2 7">3.6.1.7</ecNumber>
    </recommendedName>
</protein>
<dbReference type="AlphaFoldDB" id="A0A6P1TBX9"/>
<dbReference type="Gene3D" id="3.30.70.100">
    <property type="match status" value="1"/>
</dbReference>
<reference evidence="12 13" key="1">
    <citation type="submission" date="2020-01" db="EMBL/GenBank/DDBJ databases">
        <title>The possibility of degradation of plastic by Microbulbifer hydrolyticus IRE-31.</title>
        <authorList>
            <person name="Liu L."/>
        </authorList>
    </citation>
    <scope>NUCLEOTIDE SEQUENCE [LARGE SCALE GENOMIC DNA]</scope>
    <source>
        <strain evidence="12 13">IRE-31</strain>
    </source>
</reference>
<dbReference type="InterPro" id="IPR013815">
    <property type="entry name" value="ATP_grasp_subdomain_1"/>
</dbReference>
<feature type="domain" description="Acylphosphatase-like" evidence="10">
    <location>
        <begin position="570"/>
        <end position="656"/>
    </location>
</feature>
<keyword evidence="7" id="KW-0378">Hydrolase</keyword>
<dbReference type="InterPro" id="IPR011761">
    <property type="entry name" value="ATP-grasp"/>
</dbReference>
<dbReference type="EC" id="3.6.1.7" evidence="2 7"/>
<dbReference type="PROSITE" id="PS50975">
    <property type="entry name" value="ATP_GRASP"/>
    <property type="match status" value="1"/>
</dbReference>
<dbReference type="EMBL" id="CP047491">
    <property type="protein sequence ID" value="QHQ38759.1"/>
    <property type="molecule type" value="Genomic_DNA"/>
</dbReference>
<dbReference type="PANTHER" id="PTHR47268:SF4">
    <property type="entry name" value="ACYLPHOSPHATASE"/>
    <property type="match status" value="1"/>
</dbReference>
<comment type="catalytic activity">
    <reaction evidence="5 7">
        <text>an acyl phosphate + H2O = a carboxylate + phosphate + H(+)</text>
        <dbReference type="Rhea" id="RHEA:14965"/>
        <dbReference type="ChEBI" id="CHEBI:15377"/>
        <dbReference type="ChEBI" id="CHEBI:15378"/>
        <dbReference type="ChEBI" id="CHEBI:29067"/>
        <dbReference type="ChEBI" id="CHEBI:43474"/>
        <dbReference type="ChEBI" id="CHEBI:59918"/>
        <dbReference type="EC" id="3.6.1.7"/>
    </reaction>
</comment>
<evidence type="ECO:0000256" key="5">
    <source>
        <dbReference type="ARBA" id="ARBA00047645"/>
    </source>
</evidence>
<dbReference type="GO" id="GO:0005524">
    <property type="term" value="F:ATP binding"/>
    <property type="evidence" value="ECO:0007669"/>
    <property type="project" value="UniProtKB-UniRule"/>
</dbReference>
<dbReference type="Gene3D" id="3.30.470.20">
    <property type="entry name" value="ATP-grasp fold, B domain"/>
    <property type="match status" value="2"/>
</dbReference>
<gene>
    <name evidence="12" type="ORF">GTQ55_07005</name>
    <name evidence="11" type="ORF">HNQ53_000989</name>
</gene>
<dbReference type="Proteomes" id="UP000464675">
    <property type="component" value="Chromosome"/>
</dbReference>
<evidence type="ECO:0000256" key="3">
    <source>
        <dbReference type="ARBA" id="ARBA00015991"/>
    </source>
</evidence>
<evidence type="ECO:0000313" key="13">
    <source>
        <dbReference type="Proteomes" id="UP000464675"/>
    </source>
</evidence>
<evidence type="ECO:0000256" key="2">
    <source>
        <dbReference type="ARBA" id="ARBA00012150"/>
    </source>
</evidence>
<organism evidence="11 14">
    <name type="scientific">Microbulbifer hydrolyticus</name>
    <dbReference type="NCBI Taxonomy" id="48074"/>
    <lineage>
        <taxon>Bacteria</taxon>
        <taxon>Pseudomonadati</taxon>
        <taxon>Pseudomonadota</taxon>
        <taxon>Gammaproteobacteria</taxon>
        <taxon>Cellvibrionales</taxon>
        <taxon>Microbulbiferaceae</taxon>
        <taxon>Microbulbifer</taxon>
    </lineage>
</organism>
<dbReference type="PROSITE" id="PS00150">
    <property type="entry name" value="ACYLPHOSPHATASE_1"/>
    <property type="match status" value="1"/>
</dbReference>
<dbReference type="PROSITE" id="PS51160">
    <property type="entry name" value="ACYLPHOSPHATASE_3"/>
    <property type="match status" value="1"/>
</dbReference>
<dbReference type="Proteomes" id="UP000563601">
    <property type="component" value="Unassembled WGS sequence"/>
</dbReference>
<dbReference type="PANTHER" id="PTHR47268">
    <property type="entry name" value="ACYLPHOSPHATASE"/>
    <property type="match status" value="1"/>
</dbReference>